<name>A0A1V8T960_9PEZI</name>
<dbReference type="InterPro" id="IPR040144">
    <property type="entry name" value="RAP1GDS1"/>
</dbReference>
<reference evidence="2" key="1">
    <citation type="submission" date="2017-03" db="EMBL/GenBank/DDBJ databases">
        <title>Genomes of endolithic fungi from Antarctica.</title>
        <authorList>
            <person name="Coleine C."/>
            <person name="Masonjones S."/>
            <person name="Stajich J.E."/>
        </authorList>
    </citation>
    <scope>NUCLEOTIDE SEQUENCE [LARGE SCALE GENOMIC DNA]</scope>
    <source>
        <strain evidence="2">CCFEE 5527</strain>
    </source>
</reference>
<dbReference type="Gene3D" id="1.25.10.10">
    <property type="entry name" value="Leucine-rich Repeat Variant"/>
    <property type="match status" value="2"/>
</dbReference>
<dbReference type="OrthoDB" id="26149at2759"/>
<dbReference type="STRING" id="1507870.A0A1V8T960"/>
<dbReference type="EMBL" id="NAJO01000013">
    <property type="protein sequence ID" value="OQO07935.1"/>
    <property type="molecule type" value="Genomic_DNA"/>
</dbReference>
<evidence type="ECO:0000313" key="2">
    <source>
        <dbReference type="Proteomes" id="UP000192596"/>
    </source>
</evidence>
<dbReference type="InterPro" id="IPR016024">
    <property type="entry name" value="ARM-type_fold"/>
</dbReference>
<dbReference type="PANTHER" id="PTHR10957">
    <property type="entry name" value="RAP1 GTPASE-GDP DISSOCIATION STIMULATOR 1"/>
    <property type="match status" value="1"/>
</dbReference>
<dbReference type="InterPro" id="IPR011989">
    <property type="entry name" value="ARM-like"/>
</dbReference>
<dbReference type="Proteomes" id="UP000192596">
    <property type="component" value="Unassembled WGS sequence"/>
</dbReference>
<evidence type="ECO:0000313" key="1">
    <source>
        <dbReference type="EMBL" id="OQO07935.1"/>
    </source>
</evidence>
<gene>
    <name evidence="1" type="ORF">B0A48_06727</name>
</gene>
<dbReference type="GO" id="GO:0005085">
    <property type="term" value="F:guanyl-nucleotide exchange factor activity"/>
    <property type="evidence" value="ECO:0007669"/>
    <property type="project" value="InterPro"/>
</dbReference>
<organism evidence="1 2">
    <name type="scientific">Cryoendolithus antarcticus</name>
    <dbReference type="NCBI Taxonomy" id="1507870"/>
    <lineage>
        <taxon>Eukaryota</taxon>
        <taxon>Fungi</taxon>
        <taxon>Dikarya</taxon>
        <taxon>Ascomycota</taxon>
        <taxon>Pezizomycotina</taxon>
        <taxon>Dothideomycetes</taxon>
        <taxon>Dothideomycetidae</taxon>
        <taxon>Cladosporiales</taxon>
        <taxon>Cladosporiaceae</taxon>
        <taxon>Cryoendolithus</taxon>
    </lineage>
</organism>
<protein>
    <recommendedName>
        <fullName evidence="3">UNC-45/Cro1/She4 central domain-containing protein</fullName>
    </recommendedName>
</protein>
<keyword evidence="2" id="KW-1185">Reference proteome</keyword>
<dbReference type="AlphaFoldDB" id="A0A1V8T960"/>
<sequence>MSAQDTIADSERDDLESLLQVVKSSDATSDQFTVAVTTLADLSRTSADTRKGLAGHNVIKRLMDALAVPIRLEATQHQSTAIAILRCLGNACYGTDDDDDDDDDDDGQDVASSIVEYGFEWVHHLPCTQAQLNGRGATVSTMALRVLNNISTLSSAVPARLAASNLDNWLIDILASSMLPDDVVTHAMNLLASIYAPGVREMPATLSEERLSLLLSLAEKYACDPIHGIMSPERLAAVSTSVCNYLSGGDEQKKQILDSSLQDKLWDLFVLVDRLSQAPVDVRDARSDRGEILKRDLIHGDGRLWDASMELFKPDPRLLSASTAKNESAEPVSFTLAQLLQFVWLLSDLAAETHFARKGVEDPLVGRLVQLLVQPPLPGTEPSILGVRKLSPYRLTAACQVLSNVLNHNNVWRNAASLVQNSRIHTYLIADLLEAEYDEYMHAGSYLLRQLARPNPQVREELALCSGMSGVVGRLAKHPNPALREDAARLITALARDSATTRKIYQPLMNEVVAFDKAHSAARDKQEE</sequence>
<dbReference type="SUPFAM" id="SSF48371">
    <property type="entry name" value="ARM repeat"/>
    <property type="match status" value="1"/>
</dbReference>
<comment type="caution">
    <text evidence="1">The sequence shown here is derived from an EMBL/GenBank/DDBJ whole genome shotgun (WGS) entry which is preliminary data.</text>
</comment>
<proteinExistence type="predicted"/>
<accession>A0A1V8T960</accession>
<dbReference type="InParanoid" id="A0A1V8T960"/>
<evidence type="ECO:0008006" key="3">
    <source>
        <dbReference type="Google" id="ProtNLM"/>
    </source>
</evidence>